<evidence type="ECO:0000256" key="7">
    <source>
        <dbReference type="ARBA" id="ARBA00022723"/>
    </source>
</evidence>
<accession>A0A2H3ITM1</accession>
<evidence type="ECO:0000256" key="3">
    <source>
        <dbReference type="ARBA" id="ARBA00005179"/>
    </source>
</evidence>
<comment type="similarity">
    <text evidence="4 14">Belongs to the cytochrome P450 family.</text>
</comment>
<feature type="binding site" description="axial binding residue" evidence="13">
    <location>
        <position position="431"/>
    </location>
    <ligand>
        <name>heme</name>
        <dbReference type="ChEBI" id="CHEBI:30413"/>
    </ligand>
    <ligandPart>
        <name>Fe</name>
        <dbReference type="ChEBI" id="CHEBI:18248"/>
    </ligandPart>
</feature>
<name>A0A2H3ITM1_WOLCO</name>
<dbReference type="SUPFAM" id="SSF48264">
    <property type="entry name" value="Cytochrome P450"/>
    <property type="match status" value="1"/>
</dbReference>
<reference evidence="16 17" key="1">
    <citation type="journal article" date="2012" name="Science">
        <title>The Paleozoic origin of enzymatic lignin decomposition reconstructed from 31 fungal genomes.</title>
        <authorList>
            <person name="Floudas D."/>
            <person name="Binder M."/>
            <person name="Riley R."/>
            <person name="Barry K."/>
            <person name="Blanchette R.A."/>
            <person name="Henrissat B."/>
            <person name="Martinez A.T."/>
            <person name="Otillar R."/>
            <person name="Spatafora J.W."/>
            <person name="Yadav J.S."/>
            <person name="Aerts A."/>
            <person name="Benoit I."/>
            <person name="Boyd A."/>
            <person name="Carlson A."/>
            <person name="Copeland A."/>
            <person name="Coutinho P.M."/>
            <person name="de Vries R.P."/>
            <person name="Ferreira P."/>
            <person name="Findley K."/>
            <person name="Foster B."/>
            <person name="Gaskell J."/>
            <person name="Glotzer D."/>
            <person name="Gorecki P."/>
            <person name="Heitman J."/>
            <person name="Hesse C."/>
            <person name="Hori C."/>
            <person name="Igarashi K."/>
            <person name="Jurgens J.A."/>
            <person name="Kallen N."/>
            <person name="Kersten P."/>
            <person name="Kohler A."/>
            <person name="Kuees U."/>
            <person name="Kumar T.K.A."/>
            <person name="Kuo A."/>
            <person name="LaButti K."/>
            <person name="Larrondo L.F."/>
            <person name="Lindquist E."/>
            <person name="Ling A."/>
            <person name="Lombard V."/>
            <person name="Lucas S."/>
            <person name="Lundell T."/>
            <person name="Martin R."/>
            <person name="McLaughlin D.J."/>
            <person name="Morgenstern I."/>
            <person name="Morin E."/>
            <person name="Murat C."/>
            <person name="Nagy L.G."/>
            <person name="Nolan M."/>
            <person name="Ohm R.A."/>
            <person name="Patyshakuliyeva A."/>
            <person name="Rokas A."/>
            <person name="Ruiz-Duenas F.J."/>
            <person name="Sabat G."/>
            <person name="Salamov A."/>
            <person name="Samejima M."/>
            <person name="Schmutz J."/>
            <person name="Slot J.C."/>
            <person name="St John F."/>
            <person name="Stenlid J."/>
            <person name="Sun H."/>
            <person name="Sun S."/>
            <person name="Syed K."/>
            <person name="Tsang A."/>
            <person name="Wiebenga A."/>
            <person name="Young D."/>
            <person name="Pisabarro A."/>
            <person name="Eastwood D.C."/>
            <person name="Martin F."/>
            <person name="Cullen D."/>
            <person name="Grigoriev I.V."/>
            <person name="Hibbett D.S."/>
        </authorList>
    </citation>
    <scope>NUCLEOTIDE SEQUENCE [LARGE SCALE GENOMIC DNA]</scope>
    <source>
        <strain evidence="16 17">MD-104</strain>
    </source>
</reference>
<feature type="chain" id="PRO_5013615071" evidence="15">
    <location>
        <begin position="19"/>
        <end position="490"/>
    </location>
</feature>
<evidence type="ECO:0000256" key="8">
    <source>
        <dbReference type="ARBA" id="ARBA00022989"/>
    </source>
</evidence>
<evidence type="ECO:0000256" key="1">
    <source>
        <dbReference type="ARBA" id="ARBA00001971"/>
    </source>
</evidence>
<dbReference type="PRINTS" id="PR00463">
    <property type="entry name" value="EP450I"/>
</dbReference>
<keyword evidence="17" id="KW-1185">Reference proteome</keyword>
<dbReference type="Proteomes" id="UP000218811">
    <property type="component" value="Unassembled WGS sequence"/>
</dbReference>
<dbReference type="PROSITE" id="PS00086">
    <property type="entry name" value="CYTOCHROME_P450"/>
    <property type="match status" value="1"/>
</dbReference>
<evidence type="ECO:0000256" key="10">
    <source>
        <dbReference type="ARBA" id="ARBA00023004"/>
    </source>
</evidence>
<evidence type="ECO:0000256" key="15">
    <source>
        <dbReference type="SAM" id="SignalP"/>
    </source>
</evidence>
<keyword evidence="8" id="KW-1133">Transmembrane helix</keyword>
<dbReference type="InterPro" id="IPR002401">
    <property type="entry name" value="Cyt_P450_E_grp-I"/>
</dbReference>
<dbReference type="GO" id="GO:0016020">
    <property type="term" value="C:membrane"/>
    <property type="evidence" value="ECO:0007669"/>
    <property type="project" value="UniProtKB-SubCell"/>
</dbReference>
<keyword evidence="9 14" id="KW-0560">Oxidoreductase</keyword>
<dbReference type="InterPro" id="IPR017972">
    <property type="entry name" value="Cyt_P450_CS"/>
</dbReference>
<dbReference type="GO" id="GO:0005506">
    <property type="term" value="F:iron ion binding"/>
    <property type="evidence" value="ECO:0007669"/>
    <property type="project" value="InterPro"/>
</dbReference>
<dbReference type="STRING" id="742152.A0A2H3ITM1"/>
<dbReference type="GO" id="GO:0004497">
    <property type="term" value="F:monooxygenase activity"/>
    <property type="evidence" value="ECO:0007669"/>
    <property type="project" value="UniProtKB-KW"/>
</dbReference>
<comment type="cofactor">
    <cofactor evidence="1 13">
        <name>heme</name>
        <dbReference type="ChEBI" id="CHEBI:30413"/>
    </cofactor>
</comment>
<dbReference type="Gene3D" id="1.10.630.10">
    <property type="entry name" value="Cytochrome P450"/>
    <property type="match status" value="1"/>
</dbReference>
<evidence type="ECO:0000256" key="11">
    <source>
        <dbReference type="ARBA" id="ARBA00023033"/>
    </source>
</evidence>
<sequence length="490" mass="56326">MSHALSLLLVPLVYLAWSWWSKNSDRRLPPGPRPILFLGNVHQFPAEFQHKTFSEWRKQHGDLVFARLFQSKAIIVNSLCVAQDLLEKRSAVASDRPPMIFLNDVLGWDSDFGFMRYGERWRMQRKWTHLAFEKQAALKSYSPVQYRERAKLLSALLKHPKDYREHYQRFAAALIMEITYGYTLVSDDDEFFRRTQHAIQLTLNVGGAAAASLIDFFPIIKHVPAWLPGAGFMRDALVARKAVREHIDIPYNAVKYDVISGQAKSSFVSSLIAQHLKNDTLTPYIEEEIKGSASGLYIVLTTFILAMVLHPDVYKKAQEEIDQVIGHSRLPNLEDRELLPYIECIIKELFRWNPPSPLGLPHSLTEDQEYNGYNLPGGAIVFTNIWQMTQDTEFYPEPEKFRPERFQKMDNDTAKRTDPRRFIFGFGRRICPGRHFADTNAWLGITSIVATLDICKARDINNNEITPGAFFSHGIVRYDPCIERLGDSTC</sequence>
<comment type="pathway">
    <text evidence="3">Secondary metabolite biosynthesis.</text>
</comment>
<evidence type="ECO:0000256" key="4">
    <source>
        <dbReference type="ARBA" id="ARBA00010617"/>
    </source>
</evidence>
<dbReference type="GO" id="GO:0020037">
    <property type="term" value="F:heme binding"/>
    <property type="evidence" value="ECO:0007669"/>
    <property type="project" value="InterPro"/>
</dbReference>
<evidence type="ECO:0000256" key="5">
    <source>
        <dbReference type="ARBA" id="ARBA00022617"/>
    </source>
</evidence>
<dbReference type="OrthoDB" id="2789670at2759"/>
<evidence type="ECO:0000313" key="16">
    <source>
        <dbReference type="EMBL" id="PCH33051.1"/>
    </source>
</evidence>
<evidence type="ECO:0000256" key="13">
    <source>
        <dbReference type="PIRSR" id="PIRSR602401-1"/>
    </source>
</evidence>
<gene>
    <name evidence="16" type="ORF">WOLCODRAFT_92865</name>
</gene>
<keyword evidence="6" id="KW-0812">Transmembrane</keyword>
<dbReference type="OMA" id="HKTTEDT"/>
<evidence type="ECO:0000256" key="14">
    <source>
        <dbReference type="RuleBase" id="RU000461"/>
    </source>
</evidence>
<dbReference type="PANTHER" id="PTHR46300">
    <property type="entry name" value="P450, PUTATIVE (EUROFUNG)-RELATED-RELATED"/>
    <property type="match status" value="1"/>
</dbReference>
<dbReference type="InterPro" id="IPR036396">
    <property type="entry name" value="Cyt_P450_sf"/>
</dbReference>
<evidence type="ECO:0000256" key="12">
    <source>
        <dbReference type="ARBA" id="ARBA00023136"/>
    </source>
</evidence>
<dbReference type="InterPro" id="IPR050364">
    <property type="entry name" value="Cytochrome_P450_fung"/>
</dbReference>
<dbReference type="CDD" id="cd11065">
    <property type="entry name" value="CYP64-like"/>
    <property type="match status" value="1"/>
</dbReference>
<keyword evidence="10 13" id="KW-0408">Iron</keyword>
<dbReference type="PANTHER" id="PTHR46300:SF2">
    <property type="entry name" value="CYTOCHROME P450 MONOOXYGENASE ALNH-RELATED"/>
    <property type="match status" value="1"/>
</dbReference>
<dbReference type="AlphaFoldDB" id="A0A2H3ITM1"/>
<keyword evidence="5 13" id="KW-0349">Heme</keyword>
<proteinExistence type="inferred from homology"/>
<protein>
    <submittedName>
        <fullName evidence="16">Cytochrome P450</fullName>
    </submittedName>
</protein>
<keyword evidence="7 13" id="KW-0479">Metal-binding</keyword>
<evidence type="ECO:0000256" key="2">
    <source>
        <dbReference type="ARBA" id="ARBA00004370"/>
    </source>
</evidence>
<keyword evidence="11 14" id="KW-0503">Monooxygenase</keyword>
<dbReference type="EMBL" id="KB467831">
    <property type="protein sequence ID" value="PCH33051.1"/>
    <property type="molecule type" value="Genomic_DNA"/>
</dbReference>
<dbReference type="Pfam" id="PF00067">
    <property type="entry name" value="p450"/>
    <property type="match status" value="1"/>
</dbReference>
<evidence type="ECO:0000256" key="9">
    <source>
        <dbReference type="ARBA" id="ARBA00023002"/>
    </source>
</evidence>
<organism evidence="16 17">
    <name type="scientific">Wolfiporia cocos (strain MD-104)</name>
    <name type="common">Brown rot fungus</name>
    <dbReference type="NCBI Taxonomy" id="742152"/>
    <lineage>
        <taxon>Eukaryota</taxon>
        <taxon>Fungi</taxon>
        <taxon>Dikarya</taxon>
        <taxon>Basidiomycota</taxon>
        <taxon>Agaricomycotina</taxon>
        <taxon>Agaricomycetes</taxon>
        <taxon>Polyporales</taxon>
        <taxon>Phaeolaceae</taxon>
        <taxon>Wolfiporia</taxon>
    </lineage>
</organism>
<comment type="subcellular location">
    <subcellularLocation>
        <location evidence="2">Membrane</location>
    </subcellularLocation>
</comment>
<dbReference type="GO" id="GO:0016705">
    <property type="term" value="F:oxidoreductase activity, acting on paired donors, with incorporation or reduction of molecular oxygen"/>
    <property type="evidence" value="ECO:0007669"/>
    <property type="project" value="InterPro"/>
</dbReference>
<feature type="signal peptide" evidence="15">
    <location>
        <begin position="1"/>
        <end position="18"/>
    </location>
</feature>
<keyword evidence="12" id="KW-0472">Membrane</keyword>
<dbReference type="PRINTS" id="PR00385">
    <property type="entry name" value="P450"/>
</dbReference>
<evidence type="ECO:0000313" key="17">
    <source>
        <dbReference type="Proteomes" id="UP000218811"/>
    </source>
</evidence>
<dbReference type="InterPro" id="IPR001128">
    <property type="entry name" value="Cyt_P450"/>
</dbReference>
<keyword evidence="15" id="KW-0732">Signal</keyword>
<evidence type="ECO:0000256" key="6">
    <source>
        <dbReference type="ARBA" id="ARBA00022692"/>
    </source>
</evidence>